<protein>
    <submittedName>
        <fullName evidence="1">RteC domain-containing protein</fullName>
    </submittedName>
</protein>
<name>A0ABT2W8B5_9FLAO</name>
<dbReference type="RefSeq" id="WP_263003976.1">
    <property type="nucleotide sequence ID" value="NZ_JAOTEM010000004.1"/>
</dbReference>
<comment type="caution">
    <text evidence="1">The sequence shown here is derived from an EMBL/GenBank/DDBJ whole genome shotgun (WGS) entry which is preliminary data.</text>
</comment>
<organism evidence="1 2">
    <name type="scientific">Chryseobacterium edaphi</name>
    <dbReference type="NCBI Taxonomy" id="2976532"/>
    <lineage>
        <taxon>Bacteria</taxon>
        <taxon>Pseudomonadati</taxon>
        <taxon>Bacteroidota</taxon>
        <taxon>Flavobacteriia</taxon>
        <taxon>Flavobacteriales</taxon>
        <taxon>Weeksellaceae</taxon>
        <taxon>Chryseobacterium group</taxon>
        <taxon>Chryseobacterium</taxon>
    </lineage>
</organism>
<reference evidence="2" key="1">
    <citation type="submission" date="2023-07" db="EMBL/GenBank/DDBJ databases">
        <title>Chryseobacterium sp. strain PBS4-4 Genome sequencing and assembly.</title>
        <authorList>
            <person name="Jung Y."/>
        </authorList>
    </citation>
    <scope>NUCLEOTIDE SEQUENCE [LARGE SCALE GENOMIC DNA]</scope>
    <source>
        <strain evidence="2">PBS4-4</strain>
    </source>
</reference>
<accession>A0ABT2W8B5</accession>
<evidence type="ECO:0000313" key="1">
    <source>
        <dbReference type="EMBL" id="MCU7618463.1"/>
    </source>
</evidence>
<keyword evidence="2" id="KW-1185">Reference proteome</keyword>
<sequence length="283" mass="33458">MVTKTIFRKIGELDEDLKRRMQAVHDENSDLIRISEKCLILIDQCVVLVKKMIVDHHFDSIGEEVHFFKTLKPQLISKFMYYSTVLDLESHRPTAGHKILKKYYEQEQEKINQFYQENAEFYSYYRRDATYLDHKIFIRNSYDLKMKLSFGFYNFDRSFTTSHDHLIAHFIANQQLDEFLKKQIVNISDSPASKSVSPLTWSASKAGLIELVYGLYQMRCFNGGNIELSEVIKFVEKFLDTDLGNFHKTIFEIRNRKQGPAKFIQLINDHLIQHFLDKDEDES</sequence>
<gene>
    <name evidence="1" type="ORF">NZ698_14780</name>
</gene>
<dbReference type="Proteomes" id="UP001208649">
    <property type="component" value="Unassembled WGS sequence"/>
</dbReference>
<proteinExistence type="predicted"/>
<dbReference type="EMBL" id="JAOTEM010000004">
    <property type="protein sequence ID" value="MCU7618463.1"/>
    <property type="molecule type" value="Genomic_DNA"/>
</dbReference>
<evidence type="ECO:0000313" key="2">
    <source>
        <dbReference type="Proteomes" id="UP001208649"/>
    </source>
</evidence>
<dbReference type="Pfam" id="PF09357">
    <property type="entry name" value="RteC"/>
    <property type="match status" value="1"/>
</dbReference>
<dbReference type="InterPro" id="IPR018534">
    <property type="entry name" value="Tet_reg_excision_RteC"/>
</dbReference>